<proteinExistence type="predicted"/>
<protein>
    <recommendedName>
        <fullName evidence="3">Ead/Ea22-like family protein</fullName>
    </recommendedName>
</protein>
<dbReference type="EMBL" id="CP126101">
    <property type="protein sequence ID" value="WHY50293.1"/>
    <property type="molecule type" value="Genomic_DNA"/>
</dbReference>
<name>A0AAX3WTL9_9BACI</name>
<dbReference type="Proteomes" id="UP001178322">
    <property type="component" value="Chromosome"/>
</dbReference>
<dbReference type="AlphaFoldDB" id="A0AAX3WTL9"/>
<organism evidence="1 2">
    <name type="scientific">Lysinibacillus pakistanensis</name>
    <dbReference type="NCBI Taxonomy" id="759811"/>
    <lineage>
        <taxon>Bacteria</taxon>
        <taxon>Bacillati</taxon>
        <taxon>Bacillota</taxon>
        <taxon>Bacilli</taxon>
        <taxon>Bacillales</taxon>
        <taxon>Bacillaceae</taxon>
        <taxon>Lysinibacillus</taxon>
    </lineage>
</organism>
<sequence>MNQEQLNAIKQRVEKATIGPWCVNEEIDGIYDGCRTVVKAPNAPSKWATRIVSVGQTRRHIRKDAESNIEFIAHAREDVPALVAEVERLREALGFYANADNYEPVTIEKWIPQVGGSRKMIQSIVPQSEYVVEDGGEIARQALDGDSDGQWKQNHHT</sequence>
<accession>A0AAX3WTL9</accession>
<dbReference type="RefSeq" id="WP_283868977.1">
    <property type="nucleotide sequence ID" value="NZ_CP126101.1"/>
</dbReference>
<gene>
    <name evidence="1" type="ORF">QNH24_18445</name>
</gene>
<evidence type="ECO:0008006" key="3">
    <source>
        <dbReference type="Google" id="ProtNLM"/>
    </source>
</evidence>
<evidence type="ECO:0000313" key="1">
    <source>
        <dbReference type="EMBL" id="WHY50293.1"/>
    </source>
</evidence>
<evidence type="ECO:0000313" key="2">
    <source>
        <dbReference type="Proteomes" id="UP001178322"/>
    </source>
</evidence>
<reference evidence="1" key="1">
    <citation type="submission" date="2023-05" db="EMBL/GenBank/DDBJ databases">
        <title>Comparative genomics of Bacillaceae isolates and their secondary metabolite potential.</title>
        <authorList>
            <person name="Song L."/>
            <person name="Nielsen L.J."/>
            <person name="Mohite O."/>
            <person name="Xu X."/>
            <person name="Weber T."/>
            <person name="Kovacs A.T."/>
        </authorList>
    </citation>
    <scope>NUCLEOTIDE SEQUENCE</scope>
    <source>
        <strain evidence="1">LY1</strain>
    </source>
</reference>